<feature type="transmembrane region" description="Helical" evidence="2">
    <location>
        <begin position="330"/>
        <end position="354"/>
    </location>
</feature>
<feature type="transmembrane region" description="Helical" evidence="2">
    <location>
        <begin position="397"/>
        <end position="417"/>
    </location>
</feature>
<feature type="transmembrane region" description="Helical" evidence="2">
    <location>
        <begin position="366"/>
        <end position="385"/>
    </location>
</feature>
<proteinExistence type="predicted"/>
<evidence type="ECO:0000313" key="5">
    <source>
        <dbReference type="Proteomes" id="UP001149090"/>
    </source>
</evidence>
<accession>A0A9Q0RAH9</accession>
<evidence type="ECO:0000256" key="1">
    <source>
        <dbReference type="SAM" id="Coils"/>
    </source>
</evidence>
<dbReference type="SMART" id="SM00256">
    <property type="entry name" value="FBOX"/>
    <property type="match status" value="1"/>
</dbReference>
<keyword evidence="2" id="KW-1133">Transmembrane helix</keyword>
<dbReference type="Pfam" id="PF12937">
    <property type="entry name" value="F-box-like"/>
    <property type="match status" value="1"/>
</dbReference>
<feature type="transmembrane region" description="Helical" evidence="2">
    <location>
        <begin position="488"/>
        <end position="508"/>
    </location>
</feature>
<comment type="caution">
    <text evidence="4">The sequence shown here is derived from an EMBL/GenBank/DDBJ whole genome shotgun (WGS) entry which is preliminary data.</text>
</comment>
<evidence type="ECO:0000313" key="4">
    <source>
        <dbReference type="EMBL" id="KAJ5072508.1"/>
    </source>
</evidence>
<feature type="transmembrane region" description="Helical" evidence="2">
    <location>
        <begin position="458"/>
        <end position="476"/>
    </location>
</feature>
<keyword evidence="2" id="KW-0472">Membrane</keyword>
<organism evidence="4 5">
    <name type="scientific">Anaeramoeba ignava</name>
    <name type="common">Anaerobic marine amoeba</name>
    <dbReference type="NCBI Taxonomy" id="1746090"/>
    <lineage>
        <taxon>Eukaryota</taxon>
        <taxon>Metamonada</taxon>
        <taxon>Anaeramoebidae</taxon>
        <taxon>Anaeramoeba</taxon>
    </lineage>
</organism>
<feature type="domain" description="F-box" evidence="3">
    <location>
        <begin position="95"/>
        <end position="141"/>
    </location>
</feature>
<dbReference type="SUPFAM" id="SSF81383">
    <property type="entry name" value="F-box domain"/>
    <property type="match status" value="1"/>
</dbReference>
<keyword evidence="1" id="KW-0175">Coiled coil</keyword>
<dbReference type="InterPro" id="IPR019396">
    <property type="entry name" value="TM_Fragile-X-F-assoc"/>
</dbReference>
<dbReference type="InterPro" id="IPR001810">
    <property type="entry name" value="F-box_dom"/>
</dbReference>
<keyword evidence="2" id="KW-0812">Transmembrane</keyword>
<feature type="coiled-coil region" evidence="1">
    <location>
        <begin position="173"/>
        <end position="200"/>
    </location>
</feature>
<dbReference type="Proteomes" id="UP001149090">
    <property type="component" value="Unassembled WGS sequence"/>
</dbReference>
<dbReference type="AlphaFoldDB" id="A0A9Q0RAH9"/>
<protein>
    <submittedName>
        <fullName evidence="4">Fam11a b protein</fullName>
    </submittedName>
</protein>
<dbReference type="OMA" id="CATIQME"/>
<evidence type="ECO:0000259" key="3">
    <source>
        <dbReference type="PROSITE" id="PS50181"/>
    </source>
</evidence>
<feature type="transmembrane region" description="Helical" evidence="2">
    <location>
        <begin position="429"/>
        <end position="451"/>
    </location>
</feature>
<dbReference type="PANTHER" id="PTHR13568">
    <property type="entry name" value="FAM11A, B PROTEIN"/>
    <property type="match status" value="1"/>
</dbReference>
<dbReference type="EMBL" id="JAPDFW010000081">
    <property type="protein sequence ID" value="KAJ5072508.1"/>
    <property type="molecule type" value="Genomic_DNA"/>
</dbReference>
<dbReference type="PANTHER" id="PTHR13568:SF9">
    <property type="entry name" value="TRANSMEMBRANE PROTEIN 203"/>
    <property type="match status" value="1"/>
</dbReference>
<dbReference type="PROSITE" id="PS50181">
    <property type="entry name" value="FBOX"/>
    <property type="match status" value="1"/>
</dbReference>
<keyword evidence="5" id="KW-1185">Reference proteome</keyword>
<gene>
    <name evidence="4" type="ORF">M0811_01523</name>
</gene>
<feature type="transmembrane region" description="Helical" evidence="2">
    <location>
        <begin position="520"/>
        <end position="543"/>
    </location>
</feature>
<reference evidence="4" key="1">
    <citation type="submission" date="2022-10" db="EMBL/GenBank/DDBJ databases">
        <title>Novel sulphate-reducing endosymbionts in the free-living metamonad Anaeramoeba.</title>
        <authorList>
            <person name="Jerlstrom-Hultqvist J."/>
            <person name="Cepicka I."/>
            <person name="Gallot-Lavallee L."/>
            <person name="Salas-Leiva D."/>
            <person name="Curtis B.A."/>
            <person name="Zahonova K."/>
            <person name="Pipaliya S."/>
            <person name="Dacks J."/>
            <person name="Roger A.J."/>
        </authorList>
    </citation>
    <scope>NUCLEOTIDE SEQUENCE</scope>
    <source>
        <strain evidence="4">BMAN</strain>
    </source>
</reference>
<dbReference type="Gene3D" id="1.20.1280.50">
    <property type="match status" value="1"/>
</dbReference>
<dbReference type="InterPro" id="IPR036047">
    <property type="entry name" value="F-box-like_dom_sf"/>
</dbReference>
<sequence>MAFSQSGDDFGNFISEDSDVVPANETNIVEYSQKKDEEQQQKQQPEFLDNESLENYIIYRGKGVIQITDDFFEKLFYDPRQGSGHLTSITFDESSLVVTVLPEEVWLIIFEYLSVRNVLSIGMVCKDFNDLTFDRELWRRLAVRHEKLFSWNKLGIKEDVQDPFVIGYQFNIDEKIEELEEKQAEEIKKAKKEEENLSLLRSTRTIRLEKRTISESRIQEMYQSTPNLLQNIEQPSDKRNIFNRVRPRRRKGESDSQTTRINENNETVPLALSTPRKRIEYINLLENPRESLIEKFQALIKQKKEVDEFVERYRKERMERIRNQKKKDDYFISFSLVVSLFHFSLIVFLILLNLRCDNVISLKYSIAYIPVFIMLAVAGILLFFLSRLVEHGYEKRSFLAASLLTELFNIQFLLFALKTDNTITVNWPTAMIPLYIIIGVGTILMCGYCVANLESIGLLYIFYLAGFMFDLFVIFLSLKLNGNTSMNWASVFSPLFVIYLLPCCTCCATIQMEEGWVYQIFSVVLFIFIIPIGVFQILLSIYLQGSSSISLMSYVLIPLYILNGFIVFFTFPSCLVALFQLFCYDNSYDYY</sequence>
<feature type="transmembrane region" description="Helical" evidence="2">
    <location>
        <begin position="555"/>
        <end position="582"/>
    </location>
</feature>
<evidence type="ECO:0000256" key="2">
    <source>
        <dbReference type="SAM" id="Phobius"/>
    </source>
</evidence>
<dbReference type="OrthoDB" id="3219396at2759"/>
<name>A0A9Q0RAH9_ANAIG</name>